<dbReference type="Pfam" id="PF18296">
    <property type="entry name" value="MID_MedPIWI"/>
    <property type="match status" value="1"/>
</dbReference>
<evidence type="ECO:0000256" key="4">
    <source>
        <dbReference type="ARBA" id="ARBA00022491"/>
    </source>
</evidence>
<feature type="compositionally biased region" description="Polar residues" evidence="12">
    <location>
        <begin position="524"/>
        <end position="533"/>
    </location>
</feature>
<feature type="compositionally biased region" description="Basic and acidic residues" evidence="12">
    <location>
        <begin position="636"/>
        <end position="650"/>
    </location>
</feature>
<dbReference type="PANTHER" id="PTHR48249">
    <property type="entry name" value="MEDIATOR OF RNA POLYMERASE II TRANSCRIPTION SUBUNIT 13"/>
    <property type="match status" value="1"/>
</dbReference>
<dbReference type="PANTHER" id="PTHR48249:SF3">
    <property type="entry name" value="MEDIATOR OF RNA POLYMERASE II TRANSCRIPTION SUBUNIT 13"/>
    <property type="match status" value="1"/>
</dbReference>
<feature type="region of interest" description="Disordered" evidence="12">
    <location>
        <begin position="103"/>
        <end position="131"/>
    </location>
</feature>
<protein>
    <recommendedName>
        <fullName evidence="3 11">Mediator of RNA polymerase II transcription subunit 13</fullName>
    </recommendedName>
    <alternativeName>
        <fullName evidence="10 11">Mediator complex subunit 13</fullName>
    </alternativeName>
</protein>
<sequence>MDAGDYETNTLVLNNLSSIAFKIYEPVVSQSSVYTFNASDVEFALRNDGHLVYMDVVRRGIWCFYLVRKDSTGSPAVSEHSRLGPTLEVCGYTLGLVGEGAFEPSSLQKSRPPGTNTINTPSSSSSNTSAVDVSARSGQSFSLPSAVSMPPVPMDLDSRPALPVARSDPKGYGSVPVKEMHEFFITAILSSLSTAFCQCSGAISLTPRTLLLPPNTLQPENSEPVRYPPLSALASFRVYLTTTGSLVVSLSVTAMEGLISSSDCLRSDWYSAGTPVLAAPLGAFASPQTVLDKDHLLPDSASGGPSPETQISRFRPEVADKRSQWRSDLSKILQLRGISPSILDGCSWLNIQFLKQKPYEYKADGKRTPTTAPAPIFSWPSVLCFRKPSGTMLHDLGQKALNGDGGDFDPLDHAKQWFEGNPQREELFSKRRKKEQHDSAARLAAVTLDGHQHPRADPSPLMLRRLSNAGATAASAAAAGAMYPTPPDGVQQPPGVTPSFDVAMSSPPNQSTTAAIAGSDTITTGEGQQTRSFSGGWDGDVKREQSDTTFPEGENLFGDLGEDLFDNNELTDADFNFFDQDAGDNGLDLSGLPGMSDAMDMSANLEDHASVGSFHGPLVAANTEQQEPVSPGFTKPELKHARSTLAEESRQPTSSGNAPAAAAAGMKRQPSPFDPDTVYKRIRASLSGPSATEQAAGTKSTSRRKSVFEKVEFDPYLSSTNKKYGETGQFRYKVPSKEGTEASSTLESSVTAVPSIQQRRRKALKEPPANARFGELMARITAGLEHNSLNNSPIKNDGPLSDDDAMSLVSDQEDSSDATDEPNSPTKYSVIRRPADDDNLSLAASFRDLEQHSAAESPAYAMADLSSLPQPGTPELPVAKFFADPEPWPLQLSCRDEELITIAQILTEQAASGSLFLGPKNAADTDVQETRRSVVNAARHSMQCLRSVLPSSLVSAAECQFRPFVEIQDVPLLGQPSRMQPRPAGQGMTLPNLFQIPAPHVELRRYESKLSVLPSAVSFWESLGLSPSQGPKDVNAICVFPNWRGMQDNVVCFLDRIRSIYESLKMGTFDRLLYGADLPSGLFPYGVDKPVASPMSATAPHSSPVLSAAMTKLANDLARFIVTEKNHVVYFVYTPENPGSIVEACAAFQDLFDKYKKAVADRKKTISNELVLQLIPLDYVASEDTLAILSPSDYVTMCIETYDRCAVFGGPMPAPAIVLEAPLPRVIEFKPTASPSANILHENSCIHIAYARSVDERWITAAWTDNRGIKQMTASYCLGRRGKPLSNPLEEITREIWDTTHDLVSTCKVHWRVIVTKCGPMEQNEIDGWIALAQSETKASMSLTLMTVDTNPSLQLIPPAPKIPVTTTAAFYTTPVSTPQPVSTVSPEQSGGNPPTPSMTSNSMNTATTPGAGDTNTTTEPEADATLVDVTDTTWGAVVAHRLNNSPSLTELNPAVASGYLVKRSGPRPEDPPVAMEVNVIHSEGNNPRAYEVVLREMLMYFRGLATLARLRGVTDRETDCRPWHVAAAEKGARALYQLL</sequence>
<feature type="domain" description="Mediator complex subunit Med13 C-terminal" evidence="13">
    <location>
        <begin position="1213"/>
        <end position="1529"/>
    </location>
</feature>
<feature type="compositionally biased region" description="Polar residues" evidence="12">
    <location>
        <begin position="741"/>
        <end position="757"/>
    </location>
</feature>
<name>A0AA38S133_9PEZI</name>
<keyword evidence="7 11" id="KW-0804">Transcription</keyword>
<feature type="region of interest" description="Disordered" evidence="12">
    <location>
        <begin position="735"/>
        <end position="769"/>
    </location>
</feature>
<dbReference type="Pfam" id="PF06333">
    <property type="entry name" value="Med13_C"/>
    <property type="match status" value="1"/>
</dbReference>
<comment type="similarity">
    <text evidence="2 11">Belongs to the Mediator complex subunit 13 family.</text>
</comment>
<dbReference type="Proteomes" id="UP001174691">
    <property type="component" value="Unassembled WGS sequence"/>
</dbReference>
<dbReference type="GO" id="GO:0016592">
    <property type="term" value="C:mediator complex"/>
    <property type="evidence" value="ECO:0007669"/>
    <property type="project" value="InterPro"/>
</dbReference>
<feature type="compositionally biased region" description="Acidic residues" evidence="12">
    <location>
        <begin position="800"/>
        <end position="820"/>
    </location>
</feature>
<comment type="subunit">
    <text evidence="11">Component of the SRB8-11 complex, which itself associates with the Mediator complex.</text>
</comment>
<feature type="region of interest" description="Disordered" evidence="12">
    <location>
        <begin position="787"/>
        <end position="834"/>
    </location>
</feature>
<feature type="compositionally biased region" description="Low complexity" evidence="12">
    <location>
        <begin position="112"/>
        <end position="129"/>
    </location>
</feature>
<feature type="compositionally biased region" description="Polar residues" evidence="12">
    <location>
        <begin position="687"/>
        <end position="700"/>
    </location>
</feature>
<reference evidence="16" key="1">
    <citation type="submission" date="2022-07" db="EMBL/GenBank/DDBJ databases">
        <title>Fungi with potential for degradation of polypropylene.</title>
        <authorList>
            <person name="Gostincar C."/>
        </authorList>
    </citation>
    <scope>NUCLEOTIDE SEQUENCE</scope>
    <source>
        <strain evidence="16">EXF-13287</strain>
    </source>
</reference>
<organism evidence="16 17">
    <name type="scientific">Coniochaeta hoffmannii</name>
    <dbReference type="NCBI Taxonomy" id="91930"/>
    <lineage>
        <taxon>Eukaryota</taxon>
        <taxon>Fungi</taxon>
        <taxon>Dikarya</taxon>
        <taxon>Ascomycota</taxon>
        <taxon>Pezizomycotina</taxon>
        <taxon>Sordariomycetes</taxon>
        <taxon>Sordariomycetidae</taxon>
        <taxon>Coniochaetales</taxon>
        <taxon>Coniochaetaceae</taxon>
        <taxon>Coniochaeta</taxon>
    </lineage>
</organism>
<keyword evidence="6 11" id="KW-0010">Activator</keyword>
<evidence type="ECO:0000256" key="11">
    <source>
        <dbReference type="RuleBase" id="RU364134"/>
    </source>
</evidence>
<evidence type="ECO:0000256" key="8">
    <source>
        <dbReference type="ARBA" id="ARBA00023242"/>
    </source>
</evidence>
<dbReference type="InterPro" id="IPR021643">
    <property type="entry name" value="Mediator_Med13_N"/>
</dbReference>
<evidence type="ECO:0000256" key="7">
    <source>
        <dbReference type="ARBA" id="ARBA00023163"/>
    </source>
</evidence>
<evidence type="ECO:0000256" key="2">
    <source>
        <dbReference type="ARBA" id="ARBA00009354"/>
    </source>
</evidence>
<evidence type="ECO:0000256" key="9">
    <source>
        <dbReference type="ARBA" id="ARBA00025661"/>
    </source>
</evidence>
<dbReference type="GO" id="GO:0045944">
    <property type="term" value="P:positive regulation of transcription by RNA polymerase II"/>
    <property type="evidence" value="ECO:0007669"/>
    <property type="project" value="TreeGrafter"/>
</dbReference>
<evidence type="ECO:0000313" key="16">
    <source>
        <dbReference type="EMBL" id="KAJ9162369.1"/>
    </source>
</evidence>
<proteinExistence type="inferred from homology"/>
<dbReference type="InterPro" id="IPR009401">
    <property type="entry name" value="Med13_C"/>
</dbReference>
<feature type="compositionally biased region" description="Low complexity" evidence="12">
    <location>
        <begin position="1376"/>
        <end position="1387"/>
    </location>
</feature>
<feature type="domain" description="MID" evidence="15">
    <location>
        <begin position="1032"/>
        <end position="1205"/>
    </location>
</feature>
<evidence type="ECO:0000313" key="17">
    <source>
        <dbReference type="Proteomes" id="UP001174691"/>
    </source>
</evidence>
<evidence type="ECO:0000256" key="10">
    <source>
        <dbReference type="ARBA" id="ARBA00032008"/>
    </source>
</evidence>
<keyword evidence="8 11" id="KW-0539">Nucleus</keyword>
<dbReference type="EMBL" id="JANBVN010000012">
    <property type="protein sequence ID" value="KAJ9162369.1"/>
    <property type="molecule type" value="Genomic_DNA"/>
</dbReference>
<evidence type="ECO:0000259" key="14">
    <source>
        <dbReference type="Pfam" id="PF11597"/>
    </source>
</evidence>
<feature type="domain" description="Mediator complex subunit Med13 N-terminal" evidence="14">
    <location>
        <begin position="5"/>
        <end position="387"/>
    </location>
</feature>
<evidence type="ECO:0000259" key="13">
    <source>
        <dbReference type="Pfam" id="PF06333"/>
    </source>
</evidence>
<keyword evidence="4 11" id="KW-0678">Repressor</keyword>
<comment type="function">
    <text evidence="9 11">Component of the SRB8-11 complex. The SRB8-11 complex is a regulatory module of the Mediator complex which is itself involved in regulation of basal and activated RNA polymerase II-dependent transcription. The SRB8-11 complex may be involved in the transcriptional repression of a subset of genes regulated by Mediator. It may inhibit the association of the Mediator complex with RNA polymerase II to form the holoenzyme complex.</text>
</comment>
<evidence type="ECO:0000256" key="6">
    <source>
        <dbReference type="ARBA" id="ARBA00023159"/>
    </source>
</evidence>
<evidence type="ECO:0000256" key="12">
    <source>
        <dbReference type="SAM" id="MobiDB-lite"/>
    </source>
</evidence>
<comment type="caution">
    <text evidence="16">The sequence shown here is derived from an EMBL/GenBank/DDBJ whole genome shotgun (WGS) entry which is preliminary data.</text>
</comment>
<accession>A0AA38S133</accession>
<evidence type="ECO:0000259" key="15">
    <source>
        <dbReference type="Pfam" id="PF18296"/>
    </source>
</evidence>
<feature type="compositionally biased region" description="Low complexity" evidence="12">
    <location>
        <begin position="1398"/>
        <end position="1422"/>
    </location>
</feature>
<evidence type="ECO:0000256" key="3">
    <source>
        <dbReference type="ARBA" id="ARBA00019618"/>
    </source>
</evidence>
<keyword evidence="5 11" id="KW-0805">Transcription regulation</keyword>
<dbReference type="GO" id="GO:0003713">
    <property type="term" value="F:transcription coactivator activity"/>
    <property type="evidence" value="ECO:0007669"/>
    <property type="project" value="TreeGrafter"/>
</dbReference>
<feature type="region of interest" description="Disordered" evidence="12">
    <location>
        <begin position="624"/>
        <end position="705"/>
    </location>
</feature>
<keyword evidence="17" id="KW-1185">Reference proteome</keyword>
<dbReference type="Pfam" id="PF11597">
    <property type="entry name" value="Med13_N"/>
    <property type="match status" value="1"/>
</dbReference>
<dbReference type="InterPro" id="IPR041285">
    <property type="entry name" value="MID_MedPIWI"/>
</dbReference>
<evidence type="ECO:0000256" key="5">
    <source>
        <dbReference type="ARBA" id="ARBA00023015"/>
    </source>
</evidence>
<dbReference type="InterPro" id="IPR051139">
    <property type="entry name" value="Mediator_complx_sub13"/>
</dbReference>
<evidence type="ECO:0000256" key="1">
    <source>
        <dbReference type="ARBA" id="ARBA00004123"/>
    </source>
</evidence>
<feature type="region of interest" description="Disordered" evidence="12">
    <location>
        <begin position="524"/>
        <end position="549"/>
    </location>
</feature>
<gene>
    <name evidence="16" type="ORF">NKR19_g1300</name>
</gene>
<feature type="region of interest" description="Disordered" evidence="12">
    <location>
        <begin position="1376"/>
        <end position="1422"/>
    </location>
</feature>
<comment type="subcellular location">
    <subcellularLocation>
        <location evidence="1 11">Nucleus</location>
    </subcellularLocation>
</comment>